<organism evidence="8 9">
    <name type="scientific">Priapulus caudatus</name>
    <name type="common">Priapulid worm</name>
    <dbReference type="NCBI Taxonomy" id="37621"/>
    <lineage>
        <taxon>Eukaryota</taxon>
        <taxon>Metazoa</taxon>
        <taxon>Ecdysozoa</taxon>
        <taxon>Scalidophora</taxon>
        <taxon>Priapulida</taxon>
        <taxon>Priapulimorpha</taxon>
        <taxon>Priapulimorphida</taxon>
        <taxon>Priapulidae</taxon>
        <taxon>Priapulus</taxon>
    </lineage>
</organism>
<evidence type="ECO:0000256" key="7">
    <source>
        <dbReference type="SAM" id="Phobius"/>
    </source>
</evidence>
<reference evidence="9" key="1">
    <citation type="submission" date="2025-08" db="UniProtKB">
        <authorList>
            <consortium name="RefSeq"/>
        </authorList>
    </citation>
    <scope>IDENTIFICATION</scope>
</reference>
<feature type="transmembrane region" description="Helical" evidence="7">
    <location>
        <begin position="311"/>
        <end position="330"/>
    </location>
</feature>
<evidence type="ECO:0000313" key="9">
    <source>
        <dbReference type="RefSeq" id="XP_014676670.1"/>
    </source>
</evidence>
<dbReference type="RefSeq" id="XP_014676670.1">
    <property type="nucleotide sequence ID" value="XM_014821184.1"/>
</dbReference>
<feature type="transmembrane region" description="Helical" evidence="7">
    <location>
        <begin position="106"/>
        <end position="125"/>
    </location>
</feature>
<dbReference type="PROSITE" id="PS50267">
    <property type="entry name" value="NA_NEUROTRAN_SYMP_3"/>
    <property type="match status" value="2"/>
</dbReference>
<keyword evidence="3 7" id="KW-0812">Transmembrane</keyword>
<feature type="transmembrane region" description="Helical" evidence="7">
    <location>
        <begin position="6"/>
        <end position="24"/>
    </location>
</feature>
<keyword evidence="2" id="KW-0813">Transport</keyword>
<sequence>AFLIPYFICALGAGLPVFFLEIAMGQFTSEGCVTVWKMCPLFKGIGYGTVVIVCLLNFYYIIVMAWAFDYMFHSFTTVLPWSHCNNTWNTEKDSLIICVVNSFTSLYAGFVIFSVLGYMANVLGVEVKDVAAAGPGLAFIAYPKAVSLMPAAPVWAVLFFIMILLLGVDSQFVGVEGFLTAVVDIFPGFLRKGYNREIFTAVVCFVSFLVGLAMVSQGGVYVFHLFNNYAAAGFCLLWFCFWECIAIGWVYGAERFYRDIETMIGHRINRWMKFCWLVISPALCLFIFVFSLVKHQLLEYESEPYPLWGDLLGWVLALSSMAWIPAFAFYKLSPLGPGATFAERWRNLTTPDLAPEFVDAHRGDYDIVGLPYIKIRSNNTSADGAPSENGEKVEQTCV</sequence>
<dbReference type="GeneID" id="106816557"/>
<dbReference type="SUPFAM" id="SSF161070">
    <property type="entry name" value="SNF-like"/>
    <property type="match status" value="1"/>
</dbReference>
<feature type="transmembrane region" description="Helical" evidence="7">
    <location>
        <begin position="274"/>
        <end position="291"/>
    </location>
</feature>
<evidence type="ECO:0000256" key="5">
    <source>
        <dbReference type="ARBA" id="ARBA00022989"/>
    </source>
</evidence>
<dbReference type="PANTHER" id="PTHR11616">
    <property type="entry name" value="SODIUM/CHLORIDE DEPENDENT TRANSPORTER"/>
    <property type="match status" value="1"/>
</dbReference>
<proteinExistence type="predicted"/>
<feature type="non-terminal residue" evidence="9">
    <location>
        <position position="1"/>
    </location>
</feature>
<feature type="transmembrane region" description="Helical" evidence="7">
    <location>
        <begin position="146"/>
        <end position="166"/>
    </location>
</feature>
<dbReference type="PRINTS" id="PR00176">
    <property type="entry name" value="NANEUSMPORT"/>
</dbReference>
<protein>
    <submittedName>
        <fullName evidence="9">Sodium- and chloride-dependent taurine transporter-like</fullName>
    </submittedName>
</protein>
<dbReference type="Pfam" id="PF00209">
    <property type="entry name" value="SNF"/>
    <property type="match status" value="1"/>
</dbReference>
<feature type="transmembrane region" description="Helical" evidence="7">
    <location>
        <begin position="229"/>
        <end position="253"/>
    </location>
</feature>
<keyword evidence="6 7" id="KW-0472">Membrane</keyword>
<evidence type="ECO:0000313" key="8">
    <source>
        <dbReference type="Proteomes" id="UP000695022"/>
    </source>
</evidence>
<dbReference type="PANTHER" id="PTHR11616:SF325">
    <property type="entry name" value="TRANSPORTER"/>
    <property type="match status" value="1"/>
</dbReference>
<dbReference type="InterPro" id="IPR000175">
    <property type="entry name" value="Na/ntran_symport"/>
</dbReference>
<feature type="transmembrane region" description="Helical" evidence="7">
    <location>
        <begin position="202"/>
        <end position="223"/>
    </location>
</feature>
<comment type="subcellular location">
    <subcellularLocation>
        <location evidence="1">Membrane</location>
        <topology evidence="1">Multi-pass membrane protein</topology>
    </subcellularLocation>
</comment>
<keyword evidence="8" id="KW-1185">Reference proteome</keyword>
<dbReference type="Proteomes" id="UP000695022">
    <property type="component" value="Unplaced"/>
</dbReference>
<evidence type="ECO:0000256" key="6">
    <source>
        <dbReference type="ARBA" id="ARBA00023136"/>
    </source>
</evidence>
<gene>
    <name evidence="9" type="primary">LOC106816557</name>
</gene>
<evidence type="ECO:0000256" key="1">
    <source>
        <dbReference type="ARBA" id="ARBA00004141"/>
    </source>
</evidence>
<keyword evidence="5 7" id="KW-1133">Transmembrane helix</keyword>
<evidence type="ECO:0000256" key="3">
    <source>
        <dbReference type="ARBA" id="ARBA00022692"/>
    </source>
</evidence>
<name>A0ABM1EWU9_PRICU</name>
<feature type="transmembrane region" description="Helical" evidence="7">
    <location>
        <begin position="45"/>
        <end position="68"/>
    </location>
</feature>
<evidence type="ECO:0000256" key="2">
    <source>
        <dbReference type="ARBA" id="ARBA00022448"/>
    </source>
</evidence>
<accession>A0ABM1EWU9</accession>
<dbReference type="PROSITE" id="PS00754">
    <property type="entry name" value="NA_NEUROTRAN_SYMP_2"/>
    <property type="match status" value="1"/>
</dbReference>
<keyword evidence="4" id="KW-0769">Symport</keyword>
<dbReference type="InterPro" id="IPR037272">
    <property type="entry name" value="SNS_sf"/>
</dbReference>
<evidence type="ECO:0000256" key="4">
    <source>
        <dbReference type="ARBA" id="ARBA00022847"/>
    </source>
</evidence>